<gene>
    <name evidence="1" type="ORF">IC231_19655</name>
</gene>
<dbReference type="RefSeq" id="WP_190786176.1">
    <property type="nucleotide sequence ID" value="NZ_JACWZZ010000007.1"/>
</dbReference>
<protein>
    <recommendedName>
        <fullName evidence="3">Outer membrane beta-barrel protein</fullName>
    </recommendedName>
</protein>
<evidence type="ECO:0008006" key="3">
    <source>
        <dbReference type="Google" id="ProtNLM"/>
    </source>
</evidence>
<evidence type="ECO:0000313" key="1">
    <source>
        <dbReference type="EMBL" id="MBD2717268.1"/>
    </source>
</evidence>
<comment type="caution">
    <text evidence="1">The sequence shown here is derived from an EMBL/GenBank/DDBJ whole genome shotgun (WGS) entry which is preliminary data.</text>
</comment>
<dbReference type="EMBL" id="JACWZZ010000007">
    <property type="protein sequence ID" value="MBD2717268.1"/>
    <property type="molecule type" value="Genomic_DNA"/>
</dbReference>
<name>A0ABR8JNE8_9BACT</name>
<reference evidence="1 2" key="1">
    <citation type="submission" date="2020-09" db="EMBL/GenBank/DDBJ databases">
        <authorList>
            <person name="Kim M.K."/>
        </authorList>
    </citation>
    <scope>NUCLEOTIDE SEQUENCE [LARGE SCALE GENOMIC DNA]</scope>
    <source>
        <strain evidence="1 2">BT646</strain>
    </source>
</reference>
<proteinExistence type="predicted"/>
<keyword evidence="2" id="KW-1185">Reference proteome</keyword>
<evidence type="ECO:0000313" key="2">
    <source>
        <dbReference type="Proteomes" id="UP000642468"/>
    </source>
</evidence>
<dbReference type="Proteomes" id="UP000642468">
    <property type="component" value="Unassembled WGS sequence"/>
</dbReference>
<organism evidence="1 2">
    <name type="scientific">Hymenobacter duratus</name>
    <dbReference type="NCBI Taxonomy" id="2771356"/>
    <lineage>
        <taxon>Bacteria</taxon>
        <taxon>Pseudomonadati</taxon>
        <taxon>Bacteroidota</taxon>
        <taxon>Cytophagia</taxon>
        <taxon>Cytophagales</taxon>
        <taxon>Hymenobacteraceae</taxon>
        <taxon>Hymenobacter</taxon>
    </lineage>
</organism>
<sequence>MPELWSVNDKWTIGLNTSIFHYHYYTADSSRGRNYAENILLDPATQALIPDSTRFVRNGFNLESKSDYRTWGYTVQILLGRADLDKKRMVRSYPTIHLEGLSTRTTTTTKKIPIRADTLVYNAGYANRPFTGIARPVNTVEVTNRTKAYFGVGYTTYVSIPKKFDFYGQAIFGVSTNNPVYKVASEELPPNGRRTIVTTTYGPKAFYLFKTRITEKYTKLNGTAGVEVRGNLGETDPFIAAYLGIQLTLDTFFKK</sequence>
<accession>A0ABR8JNE8</accession>